<gene>
    <name evidence="2" type="ORF">PAUS00366_LOCUS15507</name>
</gene>
<dbReference type="Gene3D" id="3.40.140.10">
    <property type="entry name" value="Cytidine Deaminase, domain 2"/>
    <property type="match status" value="1"/>
</dbReference>
<feature type="region of interest" description="Disordered" evidence="1">
    <location>
        <begin position="218"/>
        <end position="238"/>
    </location>
</feature>
<feature type="compositionally biased region" description="Basic and acidic residues" evidence="1">
    <location>
        <begin position="373"/>
        <end position="388"/>
    </location>
</feature>
<feature type="region of interest" description="Disordered" evidence="1">
    <location>
        <begin position="820"/>
        <end position="841"/>
    </location>
</feature>
<evidence type="ECO:0000256" key="1">
    <source>
        <dbReference type="SAM" id="MobiDB-lite"/>
    </source>
</evidence>
<dbReference type="InterPro" id="IPR032723">
    <property type="entry name" value="Deaminase_LmjF365940"/>
</dbReference>
<dbReference type="EMBL" id="HBIX01022166">
    <property type="protein sequence ID" value="CAE0722751.1"/>
    <property type="molecule type" value="Transcribed_RNA"/>
</dbReference>
<feature type="compositionally biased region" description="Low complexity" evidence="1">
    <location>
        <begin position="286"/>
        <end position="300"/>
    </location>
</feature>
<protein>
    <submittedName>
        <fullName evidence="2">Uncharacterized protein</fullName>
    </submittedName>
</protein>
<feature type="region of interest" description="Disordered" evidence="1">
    <location>
        <begin position="346"/>
        <end position="398"/>
    </location>
</feature>
<proteinExistence type="predicted"/>
<dbReference type="Pfam" id="PF14421">
    <property type="entry name" value="LmjF365940-deam"/>
    <property type="match status" value="1"/>
</dbReference>
<organism evidence="2">
    <name type="scientific">Pseudo-nitzschia australis</name>
    <dbReference type="NCBI Taxonomy" id="44445"/>
    <lineage>
        <taxon>Eukaryota</taxon>
        <taxon>Sar</taxon>
        <taxon>Stramenopiles</taxon>
        <taxon>Ochrophyta</taxon>
        <taxon>Bacillariophyta</taxon>
        <taxon>Bacillariophyceae</taxon>
        <taxon>Bacillariophycidae</taxon>
        <taxon>Bacillariales</taxon>
        <taxon>Bacillariaceae</taxon>
        <taxon>Pseudo-nitzschia</taxon>
    </lineage>
</organism>
<feature type="region of interest" description="Disordered" evidence="1">
    <location>
        <begin position="282"/>
        <end position="305"/>
    </location>
</feature>
<dbReference type="AlphaFoldDB" id="A0A7S4EMT4"/>
<sequence length="930" mass="104826">MTNKDNHGAPSASEGRWSSRWLRFLPACLSLETTMNASGSSRRPSGILARSLRDDYPLWIASIWILWKQQMRDRKGISADSFLPAVRTKADTVNANDQMGMGSSSMIDINLLVDWVVLGTLLIYKKSREENKSHRRNDNDGNDDGNGNDDENEAKIKTNGKVDDNKNAPNAKEETDPINELRMLLKQHGMDSSKQQLLVPKARMRSPSLASNQDAYYPALSNSKHPSTHSQQSQSLPRTTITNMNANGIMPANEKNSNQQQRYVELLVHNVSHTDLVLSLDAPRLPSSSDTNSTSPASTDGNGNDPYCLCRPRFSAFDAYSQRLVDFLKEQQQKKLREEAVINLPRYERNDETQQPQPSSEKIRGDIPVGFRLQEENGKHSDRSDKSSSRHRLGVSPSELHDLRIRGRDVSRVEAHSSTSLSSNSLMNINAVFFPLLATLMPLWEDRIIEKYGSSSTTISSPIPKQVLILVSGVGQPRNWTHSVKGNSTQQCAELMKIFLKTIFPNLVVLHIHSDTNIFRYDENIAFVKQELLPRVQEYRDAHAKALPYPDEIANLPSGIINNTIDNDRPFSPEWRKSFSITISYADGSPARNSAIQAALRTFKPTYYHFWQLKTFWHESKIVNSDIEVHSFEEMETLPPVESNRLQDRSLVKQVVEEMKTFRDKFTQILSNTSEDSNDIRAFWLRKTHKPVIAILAVQPPNGKVKLYRGTNMEVSMPTGSLCAERNVIGTALADNPSLRRQDLKMIAVLAVPNPKQPQSLTGTGGIPRPQSTNSMSSLMTATIEDESSHGRPSFIPSRKSSLGGEEDWIVQDHSVFTGQHITPNSDHFQPNSTIDSSQSSTPARRIYLYNKPQNQTRKQKRSVVVHSGHDINPLRPCGACNEWLKKVSGNFEYITVVKNGRVLRSVTCYSYSKSWCVFYRQSFFPTLFA</sequence>
<accession>A0A7S4EMT4</accession>
<name>A0A7S4EMT4_9STRA</name>
<feature type="compositionally biased region" description="Basic and acidic residues" evidence="1">
    <location>
        <begin position="153"/>
        <end position="175"/>
    </location>
</feature>
<feature type="compositionally biased region" description="Basic and acidic residues" evidence="1">
    <location>
        <begin position="130"/>
        <end position="139"/>
    </location>
</feature>
<feature type="compositionally biased region" description="Acidic residues" evidence="1">
    <location>
        <begin position="140"/>
        <end position="152"/>
    </location>
</feature>
<feature type="region of interest" description="Disordered" evidence="1">
    <location>
        <begin position="130"/>
        <end position="177"/>
    </location>
</feature>
<reference evidence="2" key="1">
    <citation type="submission" date="2021-01" db="EMBL/GenBank/DDBJ databases">
        <authorList>
            <person name="Corre E."/>
            <person name="Pelletier E."/>
            <person name="Niang G."/>
            <person name="Scheremetjew M."/>
            <person name="Finn R."/>
            <person name="Kale V."/>
            <person name="Holt S."/>
            <person name="Cochrane G."/>
            <person name="Meng A."/>
            <person name="Brown T."/>
            <person name="Cohen L."/>
        </authorList>
    </citation>
    <scope>NUCLEOTIDE SEQUENCE</scope>
    <source>
        <strain evidence="2">10249 10 AB</strain>
    </source>
</reference>
<evidence type="ECO:0000313" key="2">
    <source>
        <dbReference type="EMBL" id="CAE0722751.1"/>
    </source>
</evidence>